<gene>
    <name evidence="1" type="ORF">MM415B01226_0006</name>
</gene>
<dbReference type="AlphaFoldDB" id="A0A6M3ITH4"/>
<evidence type="ECO:0000313" key="1">
    <source>
        <dbReference type="EMBL" id="QJA59822.1"/>
    </source>
</evidence>
<organism evidence="1">
    <name type="scientific">viral metagenome</name>
    <dbReference type="NCBI Taxonomy" id="1070528"/>
    <lineage>
        <taxon>unclassified sequences</taxon>
        <taxon>metagenomes</taxon>
        <taxon>organismal metagenomes</taxon>
    </lineage>
</organism>
<protein>
    <submittedName>
        <fullName evidence="1">Uncharacterized protein</fullName>
    </submittedName>
</protein>
<reference evidence="1" key="1">
    <citation type="submission" date="2020-03" db="EMBL/GenBank/DDBJ databases">
        <title>The deep terrestrial virosphere.</title>
        <authorList>
            <person name="Holmfeldt K."/>
            <person name="Nilsson E."/>
            <person name="Simone D."/>
            <person name="Lopez-Fernandez M."/>
            <person name="Wu X."/>
            <person name="de Brujin I."/>
            <person name="Lundin D."/>
            <person name="Andersson A."/>
            <person name="Bertilsson S."/>
            <person name="Dopson M."/>
        </authorList>
    </citation>
    <scope>NUCLEOTIDE SEQUENCE</scope>
    <source>
        <strain evidence="1">MM415B01226</strain>
    </source>
</reference>
<accession>A0A6M3ITH4</accession>
<sequence length="175" mass="20272">MTLTKREALVICRELWEWLRDHPRRRKDDWPEWGKYGRMNSNCPACEYCEQQDLHCWECILPWPDGNCCAPASPFTAWGDGKDSGQGMVDLCNQTLRKLDREEGMERGTHHTQSETTLYVADVGVVIVKQNFYPLPTRNISTHEIKVCKHRDDMGGYGEELFRGTLPELLDRLGN</sequence>
<name>A0A6M3ITH4_9ZZZZ</name>
<proteinExistence type="predicted"/>
<dbReference type="EMBL" id="MT141386">
    <property type="protein sequence ID" value="QJA59822.1"/>
    <property type="molecule type" value="Genomic_DNA"/>
</dbReference>